<dbReference type="EMBL" id="JAUNZN010000005">
    <property type="protein sequence ID" value="KAK4820562.1"/>
    <property type="molecule type" value="Genomic_DNA"/>
</dbReference>
<dbReference type="Proteomes" id="UP001333110">
    <property type="component" value="Unassembled WGS sequence"/>
</dbReference>
<gene>
    <name evidence="1" type="ORF">QYF61_001625</name>
</gene>
<dbReference type="AlphaFoldDB" id="A0AAN7RXE0"/>
<evidence type="ECO:0000313" key="2">
    <source>
        <dbReference type="Proteomes" id="UP001333110"/>
    </source>
</evidence>
<reference evidence="1 2" key="1">
    <citation type="journal article" date="2023" name="J. Hered.">
        <title>Chromosome-level genome of the wood stork (Mycteria americana) provides insight into avian chromosome evolution.</title>
        <authorList>
            <person name="Flamio R. Jr."/>
            <person name="Ramstad K.M."/>
        </authorList>
    </citation>
    <scope>NUCLEOTIDE SEQUENCE [LARGE SCALE GENOMIC DNA]</scope>
    <source>
        <strain evidence="1">JAX WOST 10</strain>
    </source>
</reference>
<comment type="caution">
    <text evidence="1">The sequence shown here is derived from an EMBL/GenBank/DDBJ whole genome shotgun (WGS) entry which is preliminary data.</text>
</comment>
<accession>A0AAN7RXE0</accession>
<keyword evidence="2" id="KW-1185">Reference proteome</keyword>
<proteinExistence type="predicted"/>
<sequence length="105" mass="11625">MESGLVARSPIQPDLVNVSRDGASTTALGNLFQCLTTLIAPFQYWKAAMRSPRSLLFSRLNSPNSLSLSSQDRCSSPQVIFMSLLWTCSNSSMSFLCRGLQSWMQ</sequence>
<evidence type="ECO:0000313" key="1">
    <source>
        <dbReference type="EMBL" id="KAK4820562.1"/>
    </source>
</evidence>
<protein>
    <submittedName>
        <fullName evidence="1">Uncharacterized protein</fullName>
    </submittedName>
</protein>
<organism evidence="1 2">
    <name type="scientific">Mycteria americana</name>
    <name type="common">Wood stork</name>
    <dbReference type="NCBI Taxonomy" id="33587"/>
    <lineage>
        <taxon>Eukaryota</taxon>
        <taxon>Metazoa</taxon>
        <taxon>Chordata</taxon>
        <taxon>Craniata</taxon>
        <taxon>Vertebrata</taxon>
        <taxon>Euteleostomi</taxon>
        <taxon>Archelosauria</taxon>
        <taxon>Archosauria</taxon>
        <taxon>Dinosauria</taxon>
        <taxon>Saurischia</taxon>
        <taxon>Theropoda</taxon>
        <taxon>Coelurosauria</taxon>
        <taxon>Aves</taxon>
        <taxon>Neognathae</taxon>
        <taxon>Neoaves</taxon>
        <taxon>Aequornithes</taxon>
        <taxon>Ciconiiformes</taxon>
        <taxon>Ciconiidae</taxon>
        <taxon>Mycteria</taxon>
    </lineage>
</organism>
<name>A0AAN7RXE0_MYCAM</name>